<protein>
    <submittedName>
        <fullName evidence="1">Uncharacterized protein</fullName>
    </submittedName>
</protein>
<keyword evidence="2" id="KW-1185">Reference proteome</keyword>
<comment type="caution">
    <text evidence="1">The sequence shown here is derived from an EMBL/GenBank/DDBJ whole genome shotgun (WGS) entry which is preliminary data.</text>
</comment>
<dbReference type="Proteomes" id="UP001346869">
    <property type="component" value="Unassembled WGS sequence"/>
</dbReference>
<accession>A0AAN7XLY3</accession>
<evidence type="ECO:0000313" key="1">
    <source>
        <dbReference type="EMBL" id="KAK5864530.1"/>
    </source>
</evidence>
<gene>
    <name evidence="1" type="ORF">PBY51_015767</name>
</gene>
<organism evidence="1 2">
    <name type="scientific">Eleginops maclovinus</name>
    <name type="common">Patagonian blennie</name>
    <name type="synonym">Eleginus maclovinus</name>
    <dbReference type="NCBI Taxonomy" id="56733"/>
    <lineage>
        <taxon>Eukaryota</taxon>
        <taxon>Metazoa</taxon>
        <taxon>Chordata</taxon>
        <taxon>Craniata</taxon>
        <taxon>Vertebrata</taxon>
        <taxon>Euteleostomi</taxon>
        <taxon>Actinopterygii</taxon>
        <taxon>Neopterygii</taxon>
        <taxon>Teleostei</taxon>
        <taxon>Neoteleostei</taxon>
        <taxon>Acanthomorphata</taxon>
        <taxon>Eupercaria</taxon>
        <taxon>Perciformes</taxon>
        <taxon>Notothenioidei</taxon>
        <taxon>Eleginopidae</taxon>
        <taxon>Eleginops</taxon>
    </lineage>
</organism>
<dbReference type="EMBL" id="JAUZQC010000010">
    <property type="protein sequence ID" value="KAK5864530.1"/>
    <property type="molecule type" value="Genomic_DNA"/>
</dbReference>
<sequence length="101" mass="10652">MKHGNGGLLALRCQRRTSLPCLSLLPENRSQCGDKGDWSSSEGVDSVLATPSALWVWHFAQVENGRGGVGNHEGVGPVLPAQKRAQPTTMGPLTSLSCVVS</sequence>
<name>A0AAN7XLY3_ELEMC</name>
<reference evidence="1 2" key="1">
    <citation type="journal article" date="2023" name="Genes (Basel)">
        <title>Chromosome-Level Genome Assembly and Circadian Gene Repertoire of the Patagonia Blennie Eleginops maclovinus-The Closest Ancestral Proxy of Antarctic Cryonotothenioids.</title>
        <authorList>
            <person name="Cheng C.C."/>
            <person name="Rivera-Colon A.G."/>
            <person name="Minhas B.F."/>
            <person name="Wilson L."/>
            <person name="Rayamajhi N."/>
            <person name="Vargas-Chacoff L."/>
            <person name="Catchen J.M."/>
        </authorList>
    </citation>
    <scope>NUCLEOTIDE SEQUENCE [LARGE SCALE GENOMIC DNA]</scope>
    <source>
        <strain evidence="1">JMC-PN-2008</strain>
    </source>
</reference>
<dbReference type="AlphaFoldDB" id="A0AAN7XLY3"/>
<evidence type="ECO:0000313" key="2">
    <source>
        <dbReference type="Proteomes" id="UP001346869"/>
    </source>
</evidence>
<proteinExistence type="predicted"/>
<reference evidence="1 2" key="2">
    <citation type="journal article" date="2023" name="Mol. Biol. Evol.">
        <title>Genomics of Secondarily Temperate Adaptation in the Only Non-Antarctic Icefish.</title>
        <authorList>
            <person name="Rivera-Colon A.G."/>
            <person name="Rayamajhi N."/>
            <person name="Minhas B.F."/>
            <person name="Madrigal G."/>
            <person name="Bilyk K.T."/>
            <person name="Yoon V."/>
            <person name="Hune M."/>
            <person name="Gregory S."/>
            <person name="Cheng C.H.C."/>
            <person name="Catchen J.M."/>
        </authorList>
    </citation>
    <scope>NUCLEOTIDE SEQUENCE [LARGE SCALE GENOMIC DNA]</scope>
    <source>
        <strain evidence="1">JMC-PN-2008</strain>
    </source>
</reference>